<dbReference type="InterPro" id="IPR037202">
    <property type="entry name" value="ESCRT_assembly_dom"/>
</dbReference>
<reference evidence="12" key="1">
    <citation type="submission" date="2025-08" db="UniProtKB">
        <authorList>
            <consortium name="RefSeq"/>
        </authorList>
    </citation>
    <scope>IDENTIFICATION</scope>
</reference>
<dbReference type="GeneID" id="100209305"/>
<comment type="subcellular location">
    <subcellularLocation>
        <location evidence="1">Endosome</location>
    </subcellularLocation>
</comment>
<dbReference type="PANTHER" id="PTHR23306">
    <property type="entry name" value="TUMOR SUSCEPTIBILITY GENE 101 PROTEIN-RELATED"/>
    <property type="match status" value="1"/>
</dbReference>
<dbReference type="InterPro" id="IPR017916">
    <property type="entry name" value="SB_dom"/>
</dbReference>
<evidence type="ECO:0000259" key="10">
    <source>
        <dbReference type="PROSITE" id="PS51322"/>
    </source>
</evidence>
<evidence type="ECO:0000256" key="4">
    <source>
        <dbReference type="ARBA" id="ARBA00022753"/>
    </source>
</evidence>
<dbReference type="PROSITE" id="PS51312">
    <property type="entry name" value="SB"/>
    <property type="match status" value="1"/>
</dbReference>
<keyword evidence="3 7" id="KW-0813">Transport</keyword>
<sequence length="405" mass="46078">MRWENFLVDKLKSNKYQYKSEAKLDILNVLKSYSDLFPIEDVLITNDGKASKLLYLGGTIPILYKGNTYNIPVKIWLLQGHPFIAPFVYINPTSAMVIKSGRHVDQSGRVYMPFLTDWNFPKSTLLLLIQNMCTIFSLECPVYSKSVQPVGYPPYSDFPQTTVNQLVHQRMPTPNTSHFQPAYLNTQNYLNTSTNMTSYGYNSTQYPVQKTIQQPLLGNFQASSSIARQGSVISDEAIKASLLSSVEDKLKRRVKEVFMLGNNELKDLESTKNILQNGNKELKEFMVKMENEQRILKANIELLKNKNNEIDENVNKLENDVSNMNIDEAVVTTAPLYNQILDLFAEEIAVVDAIYYLSDALHKDVIELETFLKAVRTLSRKQFILRATLQKARVAASLSFDAVVT</sequence>
<accession>A0ABM4D553</accession>
<keyword evidence="4" id="KW-0967">Endosome</keyword>
<evidence type="ECO:0000259" key="9">
    <source>
        <dbReference type="PROSITE" id="PS51312"/>
    </source>
</evidence>
<dbReference type="Proteomes" id="UP001652625">
    <property type="component" value="Chromosome 12"/>
</dbReference>
<dbReference type="PROSITE" id="PS51322">
    <property type="entry name" value="UEV"/>
    <property type="match status" value="1"/>
</dbReference>
<evidence type="ECO:0000256" key="2">
    <source>
        <dbReference type="ARBA" id="ARBA00009594"/>
    </source>
</evidence>
<dbReference type="InterPro" id="IPR016135">
    <property type="entry name" value="UBQ-conjugating_enzyme/RWD"/>
</dbReference>
<evidence type="ECO:0000256" key="1">
    <source>
        <dbReference type="ARBA" id="ARBA00004177"/>
    </source>
</evidence>
<dbReference type="Pfam" id="PF09454">
    <property type="entry name" value="Vps23_core"/>
    <property type="match status" value="1"/>
</dbReference>
<dbReference type="PANTHER" id="PTHR23306:SF3">
    <property type="entry name" value="TUMOR SUPPRESSOR PROTEIN 101"/>
    <property type="match status" value="1"/>
</dbReference>
<evidence type="ECO:0000256" key="7">
    <source>
        <dbReference type="PROSITE-ProRule" id="PRU00644"/>
    </source>
</evidence>
<protein>
    <submittedName>
        <fullName evidence="12">Tumor susceptibility gene 101 protein isoform X2</fullName>
    </submittedName>
</protein>
<organism evidence="11 12">
    <name type="scientific">Hydra vulgaris</name>
    <name type="common">Hydra</name>
    <name type="synonym">Hydra attenuata</name>
    <dbReference type="NCBI Taxonomy" id="6087"/>
    <lineage>
        <taxon>Eukaryota</taxon>
        <taxon>Metazoa</taxon>
        <taxon>Cnidaria</taxon>
        <taxon>Hydrozoa</taxon>
        <taxon>Hydroidolina</taxon>
        <taxon>Anthoathecata</taxon>
        <taxon>Aplanulata</taxon>
        <taxon>Hydridae</taxon>
        <taxon>Hydra</taxon>
    </lineage>
</organism>
<name>A0ABM4D553_HYDVU</name>
<evidence type="ECO:0000256" key="8">
    <source>
        <dbReference type="SAM" id="Coils"/>
    </source>
</evidence>
<comment type="similarity">
    <text evidence="2">Belongs to the ubiquitin-conjugating enzyme family. UEV subfamily.</text>
</comment>
<dbReference type="Gene3D" id="6.10.140.820">
    <property type="match status" value="1"/>
</dbReference>
<dbReference type="RefSeq" id="XP_065669413.1">
    <property type="nucleotide sequence ID" value="XM_065813341.1"/>
</dbReference>
<evidence type="ECO:0000313" key="12">
    <source>
        <dbReference type="RefSeq" id="XP_065669413.1"/>
    </source>
</evidence>
<dbReference type="InterPro" id="IPR008883">
    <property type="entry name" value="UEV_N"/>
</dbReference>
<evidence type="ECO:0000313" key="11">
    <source>
        <dbReference type="Proteomes" id="UP001652625"/>
    </source>
</evidence>
<evidence type="ECO:0000256" key="3">
    <source>
        <dbReference type="ARBA" id="ARBA00022448"/>
    </source>
</evidence>
<dbReference type="Gene3D" id="6.10.250.370">
    <property type="match status" value="1"/>
</dbReference>
<keyword evidence="6 8" id="KW-0175">Coiled coil</keyword>
<dbReference type="InterPro" id="IPR052070">
    <property type="entry name" value="ESCRT-I_UEV_domain"/>
</dbReference>
<dbReference type="Pfam" id="PF05743">
    <property type="entry name" value="UEV"/>
    <property type="match status" value="1"/>
</dbReference>
<evidence type="ECO:0000256" key="5">
    <source>
        <dbReference type="ARBA" id="ARBA00022927"/>
    </source>
</evidence>
<evidence type="ECO:0000256" key="6">
    <source>
        <dbReference type="ARBA" id="ARBA00023054"/>
    </source>
</evidence>
<proteinExistence type="inferred from homology"/>
<keyword evidence="11" id="KW-1185">Reference proteome</keyword>
<feature type="domain" description="UEV" evidence="10">
    <location>
        <begin position="3"/>
        <end position="146"/>
    </location>
</feature>
<dbReference type="SUPFAM" id="SSF140111">
    <property type="entry name" value="Endosomal sorting complex assembly domain"/>
    <property type="match status" value="1"/>
</dbReference>
<dbReference type="SUPFAM" id="SSF54495">
    <property type="entry name" value="UBC-like"/>
    <property type="match status" value="1"/>
</dbReference>
<dbReference type="CDD" id="cd11685">
    <property type="entry name" value="UEV_TSG101-like"/>
    <property type="match status" value="1"/>
</dbReference>
<keyword evidence="5 7" id="KW-0653">Protein transport</keyword>
<feature type="coiled-coil region" evidence="8">
    <location>
        <begin position="279"/>
        <end position="327"/>
    </location>
</feature>
<dbReference type="Gene3D" id="3.10.110.10">
    <property type="entry name" value="Ubiquitin Conjugating Enzyme"/>
    <property type="match status" value="1"/>
</dbReference>
<gene>
    <name evidence="12" type="primary">LOC100209305</name>
</gene>
<feature type="domain" description="SB" evidence="9">
    <location>
        <begin position="334"/>
        <end position="402"/>
    </location>
</feature>